<comment type="caution">
    <text evidence="1">The sequence shown here is derived from an EMBL/GenBank/DDBJ whole genome shotgun (WGS) entry which is preliminary data.</text>
</comment>
<gene>
    <name evidence="1" type="ORF">B296_00007844</name>
</gene>
<sequence length="95" mass="11042">HLLYLALNLCSRRRSGLDVRRRRVLDDAGVGRVGGAWRAVRADCRPKGILKQRSVARRANLCVSINLPDNEILEWSKHLNSQSRRELEKFEERTY</sequence>
<dbReference type="EMBL" id="AMZH03004893">
    <property type="protein sequence ID" value="RRT67845.1"/>
    <property type="molecule type" value="Genomic_DNA"/>
</dbReference>
<evidence type="ECO:0000313" key="1">
    <source>
        <dbReference type="EMBL" id="RRT67845.1"/>
    </source>
</evidence>
<dbReference type="AlphaFoldDB" id="A0A426ZV48"/>
<protein>
    <submittedName>
        <fullName evidence="1">Uncharacterized protein</fullName>
    </submittedName>
</protein>
<reference evidence="1 2" key="1">
    <citation type="journal article" date="2014" name="Agronomy (Basel)">
        <title>A Draft Genome Sequence for Ensete ventricosum, the Drought-Tolerant Tree Against Hunger.</title>
        <authorList>
            <person name="Harrison J."/>
            <person name="Moore K.A."/>
            <person name="Paszkiewicz K."/>
            <person name="Jones T."/>
            <person name="Grant M."/>
            <person name="Ambacheew D."/>
            <person name="Muzemil S."/>
            <person name="Studholme D.J."/>
        </authorList>
    </citation>
    <scope>NUCLEOTIDE SEQUENCE [LARGE SCALE GENOMIC DNA]</scope>
</reference>
<dbReference type="Proteomes" id="UP000287651">
    <property type="component" value="Unassembled WGS sequence"/>
</dbReference>
<accession>A0A426ZV48</accession>
<proteinExistence type="predicted"/>
<evidence type="ECO:0000313" key="2">
    <source>
        <dbReference type="Proteomes" id="UP000287651"/>
    </source>
</evidence>
<organism evidence="1 2">
    <name type="scientific">Ensete ventricosum</name>
    <name type="common">Abyssinian banana</name>
    <name type="synonym">Musa ensete</name>
    <dbReference type="NCBI Taxonomy" id="4639"/>
    <lineage>
        <taxon>Eukaryota</taxon>
        <taxon>Viridiplantae</taxon>
        <taxon>Streptophyta</taxon>
        <taxon>Embryophyta</taxon>
        <taxon>Tracheophyta</taxon>
        <taxon>Spermatophyta</taxon>
        <taxon>Magnoliopsida</taxon>
        <taxon>Liliopsida</taxon>
        <taxon>Zingiberales</taxon>
        <taxon>Musaceae</taxon>
        <taxon>Ensete</taxon>
    </lineage>
</organism>
<name>A0A426ZV48_ENSVE</name>
<feature type="non-terminal residue" evidence="1">
    <location>
        <position position="1"/>
    </location>
</feature>